<evidence type="ECO:0000313" key="3">
    <source>
        <dbReference type="Proteomes" id="UP000422108"/>
    </source>
</evidence>
<protein>
    <recommendedName>
        <fullName evidence="1">Methyltransferase type 11 domain-containing protein</fullName>
    </recommendedName>
</protein>
<dbReference type="CDD" id="cd02440">
    <property type="entry name" value="AdoMet_MTases"/>
    <property type="match status" value="1"/>
</dbReference>
<proteinExistence type="predicted"/>
<dbReference type="RefSeq" id="WP_155309653.1">
    <property type="nucleotide sequence ID" value="NZ_AP021879.1"/>
</dbReference>
<feature type="domain" description="Methyltransferase type 11" evidence="1">
    <location>
        <begin position="60"/>
        <end position="152"/>
    </location>
</feature>
<dbReference type="Gene3D" id="3.40.50.150">
    <property type="entry name" value="Vaccinia Virus protein VP39"/>
    <property type="match status" value="1"/>
</dbReference>
<organism evidence="2 3">
    <name type="scientific">Desulfosarcina ovata subsp. ovata</name>
    <dbReference type="NCBI Taxonomy" id="2752305"/>
    <lineage>
        <taxon>Bacteria</taxon>
        <taxon>Pseudomonadati</taxon>
        <taxon>Thermodesulfobacteriota</taxon>
        <taxon>Desulfobacteria</taxon>
        <taxon>Desulfobacterales</taxon>
        <taxon>Desulfosarcinaceae</taxon>
        <taxon>Desulfosarcina</taxon>
    </lineage>
</organism>
<name>A0A5K8A8E3_9BACT</name>
<dbReference type="EMBL" id="AP021879">
    <property type="protein sequence ID" value="BBO88330.1"/>
    <property type="molecule type" value="Genomic_DNA"/>
</dbReference>
<keyword evidence="3" id="KW-1185">Reference proteome</keyword>
<dbReference type="PANTHER" id="PTHR43861">
    <property type="entry name" value="TRANS-ACONITATE 2-METHYLTRANSFERASE-RELATED"/>
    <property type="match status" value="1"/>
</dbReference>
<dbReference type="InterPro" id="IPR029063">
    <property type="entry name" value="SAM-dependent_MTases_sf"/>
</dbReference>
<evidence type="ECO:0000313" key="2">
    <source>
        <dbReference type="EMBL" id="BBO88330.1"/>
    </source>
</evidence>
<accession>A0A5K8A8E3</accession>
<dbReference type="SUPFAM" id="SSF53335">
    <property type="entry name" value="S-adenosyl-L-methionine-dependent methyltransferases"/>
    <property type="match status" value="1"/>
</dbReference>
<dbReference type="AlphaFoldDB" id="A0A5K8A8E3"/>
<sequence length="267" mass="30984">MRVYLEDRKALAYFGKSATPEFWDAHWDVENLRQRIVSCRTDALFIPLVLKYLPRSSRVLEGGCGLGGIVHALQFQGYRAIGIDFAEKTVARVREAAPELDVRFGDVRALPIDDHQLDGYISGGVIEHFLDGYEDIMREMFRTLRPNGFLFLSFPYMSLLRKMKARLGRYQTDNCVLMKALTDRFYQYALDGRDVARTFEETGFRRIETRSFDGIKGLKDEVNLLRHFLQKIYDGERFQAVRPYLDSVLKQFASHCMMLVFQKTDCS</sequence>
<evidence type="ECO:0000259" key="1">
    <source>
        <dbReference type="Pfam" id="PF08241"/>
    </source>
</evidence>
<dbReference type="Proteomes" id="UP000422108">
    <property type="component" value="Chromosome"/>
</dbReference>
<gene>
    <name evidence="2" type="ORF">DSCOOX_15100</name>
</gene>
<reference evidence="2 3" key="1">
    <citation type="submission" date="2019-11" db="EMBL/GenBank/DDBJ databases">
        <title>Comparative genomics of hydrocarbon-degrading Desulfosarcina strains.</title>
        <authorList>
            <person name="Watanabe M."/>
            <person name="Kojima H."/>
            <person name="Fukui M."/>
        </authorList>
    </citation>
    <scope>NUCLEOTIDE SEQUENCE [LARGE SCALE GENOMIC DNA]</scope>
    <source>
        <strain evidence="3">oXyS1</strain>
    </source>
</reference>
<dbReference type="Pfam" id="PF08241">
    <property type="entry name" value="Methyltransf_11"/>
    <property type="match status" value="1"/>
</dbReference>
<dbReference type="GO" id="GO:0008757">
    <property type="term" value="F:S-adenosylmethionine-dependent methyltransferase activity"/>
    <property type="evidence" value="ECO:0007669"/>
    <property type="project" value="InterPro"/>
</dbReference>
<dbReference type="InterPro" id="IPR013216">
    <property type="entry name" value="Methyltransf_11"/>
</dbReference>